<reference evidence="1 2" key="1">
    <citation type="submission" date="2022-05" db="EMBL/GenBank/DDBJ databases">
        <title>Microbulbifer sp. nov., isolated from sponge.</title>
        <authorList>
            <person name="Gao L."/>
        </authorList>
    </citation>
    <scope>NUCLEOTIDE SEQUENCE [LARGE SCALE GENOMIC DNA]</scope>
    <source>
        <strain evidence="1 2">MI-G</strain>
    </source>
</reference>
<name>A0ABY9E8M1_9GAMM</name>
<dbReference type="Proteomes" id="UP001321520">
    <property type="component" value="Chromosome"/>
</dbReference>
<gene>
    <name evidence="1" type="ORF">M8T91_12860</name>
</gene>
<sequence>MPVVGYCSLGLRRLKNLDQFLRAQCRYIPFYPGNEITHMVGWGLKDTAIKARKIANKYHLPYICIEDGFLRSLGLGVEGSLPHSLVVDNTGIYYDATQVSDLENLIKEADFSQENIKRANRGIELLKHYRLSKYNNSTDLPLSWLGKPRRVLVVDQTYNDISVQAGYGSRQQFYTMLDSAIRENPDAEILVKIHPDVIVGKKKGYLLSQAHKQGCRVIAEDISPWALFDDIEKVYVVTSQLGFDALIAGKEVHCFGIPFYAGWGLTKDRQKLNRRNVSRSLAQIFFAAYYLYCRYINPYTGRPCKFEDTVRLIAEQKRMFSHLNGRWVGVGFSSWKRRFIADFLERRKNIQFISDFQKIHKATEGVNALVWASSVTEELRNSCEKSELNLWQAEDGFLRSVGLGADLVAPISLVFDARGIYFNAHCSSDLEVLLNKTEFSLTLINRARKLQKMILEKGISKYNVGSSGGLDSFSFPRDRKIILVPGQVESDASIAFGSPRIKSNQSLLEKVRSENPDAYILYKPHPDVEVGARLGALQPDSEAVYDHLIQNIEMSVLLKQVNEVHTLSSLTGFEALLRGLKVVTYGLPFYAGWGLTDDKLLTGDVLAGIDLEAFKARRSRRLTLDELIAGTLILYPFYIDPSSGEYIDVETAVELLDNNRNTIGPAGVIQKIYRWYRNKYLFK</sequence>
<organism evidence="1 2">
    <name type="scientific">Microbulbifer spongiae</name>
    <dbReference type="NCBI Taxonomy" id="2944933"/>
    <lineage>
        <taxon>Bacteria</taxon>
        <taxon>Pseudomonadati</taxon>
        <taxon>Pseudomonadota</taxon>
        <taxon>Gammaproteobacteria</taxon>
        <taxon>Cellvibrionales</taxon>
        <taxon>Microbulbiferaceae</taxon>
        <taxon>Microbulbifer</taxon>
    </lineage>
</organism>
<dbReference type="CDD" id="cd16439">
    <property type="entry name" value="beta_Kdo_transferase_KpsC_2"/>
    <property type="match status" value="1"/>
</dbReference>
<accession>A0ABY9E8M1</accession>
<protein>
    <submittedName>
        <fullName evidence="1">Capsular polysaccharide biosynthesis protein</fullName>
    </submittedName>
</protein>
<keyword evidence="2" id="KW-1185">Reference proteome</keyword>
<evidence type="ECO:0000313" key="2">
    <source>
        <dbReference type="Proteomes" id="UP001321520"/>
    </source>
</evidence>
<dbReference type="CDD" id="cd16440">
    <property type="entry name" value="beta_Kdo_transferase_KpsC_1"/>
    <property type="match status" value="1"/>
</dbReference>
<dbReference type="InterPro" id="IPR007833">
    <property type="entry name" value="Capsule_polysaccharide_synth"/>
</dbReference>
<dbReference type="EMBL" id="CP098023">
    <property type="protein sequence ID" value="WKD48790.1"/>
    <property type="molecule type" value="Genomic_DNA"/>
</dbReference>
<dbReference type="Pfam" id="PF05159">
    <property type="entry name" value="Capsule_synth"/>
    <property type="match status" value="3"/>
</dbReference>
<proteinExistence type="predicted"/>
<evidence type="ECO:0000313" key="1">
    <source>
        <dbReference type="EMBL" id="WKD48790.1"/>
    </source>
</evidence>
<dbReference type="RefSeq" id="WP_301414564.1">
    <property type="nucleotide sequence ID" value="NZ_CP098023.1"/>
</dbReference>